<evidence type="ECO:0008006" key="6">
    <source>
        <dbReference type="Google" id="ProtNLM"/>
    </source>
</evidence>
<evidence type="ECO:0000256" key="1">
    <source>
        <dbReference type="ARBA" id="ARBA00022614"/>
    </source>
</evidence>
<keyword evidence="5" id="KW-1185">Reference proteome</keyword>
<sequence>MLYVQGWSGVMENYEYVPNKLAQFHVLRNIIWRKGTPEPDFIGVPNQTKIAVLDSTLYSLPDNFFIKFPKLQWLVIRNTTLEVLPIMRHMERIYAEDNQIKTLHIEGAANAMLKQLHLRNNPYDDIYTIWQRLIGLEELDLSGTDIADKFVNTVDIRWFSRMENLTKLDLANVKAYHFVNVANKTLPSVKLLDLSGNPITPSNFQLEVFRALPSLEEFYVCNDIMNHLRKYVADIRSYFPSLQRIYLDANDFNCDLLKAVLPYLKEKRIEVPGHADKCIPGYVKYEGFCCKLSIVAMETKTTIMQPVEESTIVWSGEESTIVWSGEESTTVQKGRATLDPSVEKDQVGPAGIVDSQLGSSDRERIVDSQ</sequence>
<dbReference type="PANTHER" id="PTHR24366:SF96">
    <property type="entry name" value="LEUCINE RICH REPEAT CONTAINING 53"/>
    <property type="match status" value="1"/>
</dbReference>
<name>A0A182Q677_9DIPT</name>
<organism evidence="4 5">
    <name type="scientific">Anopheles farauti</name>
    <dbReference type="NCBI Taxonomy" id="69004"/>
    <lineage>
        <taxon>Eukaryota</taxon>
        <taxon>Metazoa</taxon>
        <taxon>Ecdysozoa</taxon>
        <taxon>Arthropoda</taxon>
        <taxon>Hexapoda</taxon>
        <taxon>Insecta</taxon>
        <taxon>Pterygota</taxon>
        <taxon>Neoptera</taxon>
        <taxon>Endopterygota</taxon>
        <taxon>Diptera</taxon>
        <taxon>Nematocera</taxon>
        <taxon>Culicoidea</taxon>
        <taxon>Culicidae</taxon>
        <taxon>Anophelinae</taxon>
        <taxon>Anopheles</taxon>
    </lineage>
</organism>
<keyword evidence="1" id="KW-0433">Leucine-rich repeat</keyword>
<evidence type="ECO:0000313" key="5">
    <source>
        <dbReference type="Proteomes" id="UP000075886"/>
    </source>
</evidence>
<dbReference type="VEuPathDB" id="VectorBase:AFAF003864"/>
<proteinExistence type="predicted"/>
<evidence type="ECO:0000256" key="2">
    <source>
        <dbReference type="ARBA" id="ARBA00022737"/>
    </source>
</evidence>
<evidence type="ECO:0000256" key="3">
    <source>
        <dbReference type="SAM" id="MobiDB-lite"/>
    </source>
</evidence>
<feature type="region of interest" description="Disordered" evidence="3">
    <location>
        <begin position="332"/>
        <end position="369"/>
    </location>
</feature>
<dbReference type="InterPro" id="IPR032675">
    <property type="entry name" value="LRR_dom_sf"/>
</dbReference>
<keyword evidence="2" id="KW-0677">Repeat</keyword>
<dbReference type="SUPFAM" id="SSF52047">
    <property type="entry name" value="RNI-like"/>
    <property type="match status" value="1"/>
</dbReference>
<feature type="compositionally biased region" description="Basic and acidic residues" evidence="3">
    <location>
        <begin position="360"/>
        <end position="369"/>
    </location>
</feature>
<dbReference type="STRING" id="69004.A0A182Q677"/>
<reference evidence="5" key="1">
    <citation type="submission" date="2014-01" db="EMBL/GenBank/DDBJ databases">
        <title>The Genome Sequence of Anopheles farauti FAR1 (V2).</title>
        <authorList>
            <consortium name="The Broad Institute Genomics Platform"/>
            <person name="Neafsey D.E."/>
            <person name="Besansky N."/>
            <person name="Howell P."/>
            <person name="Walton C."/>
            <person name="Young S.K."/>
            <person name="Zeng Q."/>
            <person name="Gargeya S."/>
            <person name="Fitzgerald M."/>
            <person name="Haas B."/>
            <person name="Abouelleil A."/>
            <person name="Allen A.W."/>
            <person name="Alvarado L."/>
            <person name="Arachchi H.M."/>
            <person name="Berlin A.M."/>
            <person name="Chapman S.B."/>
            <person name="Gainer-Dewar J."/>
            <person name="Goldberg J."/>
            <person name="Griggs A."/>
            <person name="Gujja S."/>
            <person name="Hansen M."/>
            <person name="Howarth C."/>
            <person name="Imamovic A."/>
            <person name="Ireland A."/>
            <person name="Larimer J."/>
            <person name="McCowan C."/>
            <person name="Murphy C."/>
            <person name="Pearson M."/>
            <person name="Poon T.W."/>
            <person name="Priest M."/>
            <person name="Roberts A."/>
            <person name="Saif S."/>
            <person name="Shea T."/>
            <person name="Sisk P."/>
            <person name="Sykes S."/>
            <person name="Wortman J."/>
            <person name="Nusbaum C."/>
            <person name="Birren B."/>
        </authorList>
    </citation>
    <scope>NUCLEOTIDE SEQUENCE [LARGE SCALE GENOMIC DNA]</scope>
    <source>
        <strain evidence="5">FAR1</strain>
    </source>
</reference>
<dbReference type="EnsemblMetazoa" id="AFAF003864-RA">
    <property type="protein sequence ID" value="AFAF003864-PA"/>
    <property type="gene ID" value="AFAF003864"/>
</dbReference>
<evidence type="ECO:0000313" key="4">
    <source>
        <dbReference type="EnsemblMetazoa" id="AFAF003864-PA"/>
    </source>
</evidence>
<dbReference type="PANTHER" id="PTHR24366">
    <property type="entry name" value="IG(IMMUNOGLOBULIN) AND LRR(LEUCINE RICH REPEAT) DOMAINS"/>
    <property type="match status" value="1"/>
</dbReference>
<dbReference type="AlphaFoldDB" id="A0A182Q677"/>
<reference evidence="4" key="2">
    <citation type="submission" date="2020-05" db="UniProtKB">
        <authorList>
            <consortium name="EnsemblMetazoa"/>
        </authorList>
    </citation>
    <scope>IDENTIFICATION</scope>
    <source>
        <strain evidence="4">FAR1</strain>
    </source>
</reference>
<dbReference type="Proteomes" id="UP000075886">
    <property type="component" value="Unassembled WGS sequence"/>
</dbReference>
<dbReference type="EMBL" id="AXCN02002280">
    <property type="status" value="NOT_ANNOTATED_CDS"/>
    <property type="molecule type" value="Genomic_DNA"/>
</dbReference>
<protein>
    <recommendedName>
        <fullName evidence="6">Leucine rich immune protein (Coil-less)</fullName>
    </recommendedName>
</protein>
<dbReference type="Gene3D" id="3.80.10.10">
    <property type="entry name" value="Ribonuclease Inhibitor"/>
    <property type="match status" value="1"/>
</dbReference>
<accession>A0A182Q677</accession>